<comment type="caution">
    <text evidence="3">The sequence shown here is derived from an EMBL/GenBank/DDBJ whole genome shotgun (WGS) entry which is preliminary data.</text>
</comment>
<name>A0A7J6N6L6_PEROL</name>
<reference evidence="3 4" key="1">
    <citation type="submission" date="2020-04" db="EMBL/GenBank/DDBJ databases">
        <title>Perkinsus olseni comparative genomics.</title>
        <authorList>
            <person name="Bogema D.R."/>
        </authorList>
    </citation>
    <scope>NUCLEOTIDE SEQUENCE [LARGE SCALE GENOMIC DNA]</scope>
    <source>
        <strain evidence="3">00978-12</strain>
    </source>
</reference>
<evidence type="ECO:0000313" key="4">
    <source>
        <dbReference type="Proteomes" id="UP000541610"/>
    </source>
</evidence>
<gene>
    <name evidence="3" type="ORF">FOZ60_015486</name>
</gene>
<feature type="region of interest" description="Disordered" evidence="1">
    <location>
        <begin position="223"/>
        <end position="242"/>
    </location>
</feature>
<keyword evidence="2" id="KW-0472">Membrane</keyword>
<evidence type="ECO:0000313" key="3">
    <source>
        <dbReference type="EMBL" id="KAF4679100.1"/>
    </source>
</evidence>
<feature type="transmembrane region" description="Helical" evidence="2">
    <location>
        <begin position="141"/>
        <end position="165"/>
    </location>
</feature>
<accession>A0A7J6N6L6</accession>
<organism evidence="3 4">
    <name type="scientific">Perkinsus olseni</name>
    <name type="common">Perkinsus atlanticus</name>
    <dbReference type="NCBI Taxonomy" id="32597"/>
    <lineage>
        <taxon>Eukaryota</taxon>
        <taxon>Sar</taxon>
        <taxon>Alveolata</taxon>
        <taxon>Perkinsozoa</taxon>
        <taxon>Perkinsea</taxon>
        <taxon>Perkinsida</taxon>
        <taxon>Perkinsidae</taxon>
        <taxon>Perkinsus</taxon>
    </lineage>
</organism>
<keyword evidence="2" id="KW-1133">Transmembrane helix</keyword>
<evidence type="ECO:0000256" key="2">
    <source>
        <dbReference type="SAM" id="Phobius"/>
    </source>
</evidence>
<feature type="region of interest" description="Disordered" evidence="1">
    <location>
        <begin position="34"/>
        <end position="53"/>
    </location>
</feature>
<sequence length="242" mass="25917">MDLVARVRRTDNIHVNPEHVNKAIKRFRNNASRTSVAPVGGQEEAFGEDQEGGIRSAVPNLAVDDQSARESLAVDLPGAIETNGKGDPNAMERCSGSLENRGTEGVAKSRSVRMDVPEAAGKESKNSLASSGDEKRVEMRFIFGVLQLILLLDAVPLSLVIRILVLGINGELFPDDDAETNHSAELALVDVFAGIVVIPHLPPDLANGPGVFVLLYSGNGDRADEEGKYHRSDGREGSVSQK</sequence>
<evidence type="ECO:0000256" key="1">
    <source>
        <dbReference type="SAM" id="MobiDB-lite"/>
    </source>
</evidence>
<proteinExistence type="predicted"/>
<feature type="non-terminal residue" evidence="3">
    <location>
        <position position="1"/>
    </location>
</feature>
<dbReference type="AlphaFoldDB" id="A0A7J6N6L6"/>
<keyword evidence="2" id="KW-0812">Transmembrane</keyword>
<dbReference type="Proteomes" id="UP000541610">
    <property type="component" value="Unassembled WGS sequence"/>
</dbReference>
<dbReference type="EMBL" id="JABANP010000784">
    <property type="protein sequence ID" value="KAF4679100.1"/>
    <property type="molecule type" value="Genomic_DNA"/>
</dbReference>
<feature type="compositionally biased region" description="Basic and acidic residues" evidence="1">
    <location>
        <begin position="223"/>
        <end position="236"/>
    </location>
</feature>
<protein>
    <submittedName>
        <fullName evidence="3">Uncharacterized protein</fullName>
    </submittedName>
</protein>